<dbReference type="SUPFAM" id="SSF52172">
    <property type="entry name" value="CheY-like"/>
    <property type="match status" value="1"/>
</dbReference>
<sequence>KVNPTLSTLGVLTLHQDQSGRQHLTFLHSFIVSLTVQMFLMKAESRSILGPRIHGNYHQPSSHDSNASKDPLRDHHDNLKSLDNPKNPIPIIPIAPRQTSCGAHETYKFGPDRSKGQGQGQGPRQGHGLIGLRDDLKSRSDSPHPKIIDVSVQVQLSSPEDSNPWSFLSAQGSEEELGIRRVSASSPPTPSNTPRSAPQTSKHSREKEKEKGDNVSERACDISTSEPPLKRHRTKLKHCHMPQSDNEASINFPTNLQSPRSPFFTTHRLKRSHSSSSSPNIEATVMSKPELGEHGITTLNLARSNALGENSNPPRLSLELTPNLEQHRRPVSPKQGANPREGSLIHNVGILELLEQDERPTFIIDVANQGNHIPGGCLQLEHANASLRAINPLLEMITGYADLSSPTIVTHAFPEFKAWVLSFVSKQRESLDVCLPSFSYVGFTWSCTTLRKRLRVINGVRNQLPTANATSSSANNDSPAQKRGFATGQDMLSSMELSCKQSDYFGDVPSPPDTIPADALIIQTQVPNIDGSSFDWTRLPLSAALPRHVQFIRSIDWSATPLGPMKGWSFDLRAMCNLIMGSPHPSAMYWGDDYTTIYNEAYILLAGRKHPALMGQGYKVAWAEIWDDIEGVFAKARSSGQATMKDDDRLFIIRNGYLEECYFAWSIIPLVGEDGSVVGLYNPAWEKTRRVISERRMLTLREVGEKTATARNIKGFWTQVIKALEYNPFDIPFALLYSANEDVDSDLSSQRSLNSGSMSQAPCCILEATIGVPVGHQSAATPLDLNSSEDGFAPYLRESVKADRPILLTTEEGTLPIELIGGLEYVGFGDPCRAAVVIPLHATSRESILGFLVMGVNPRRPYDDDYSLFVELMTRQLATSMASVVLYEEEIRKGQKAARIAAQDRQELSALVNLRTKEAVESESRFTRMAEMAPVGIFIANCQGEITFSNDAWWEITRHPRSDNSAKSWMDSIKDEDRAGVQATWDRLVMQKVNVTKEFRFKAPWQSKHASTDTWALMNCTSLRDGDDNLMSIFGSITDISHQKWAEEFQKKKTEEAIELKRQQENFIDMTSHEMRNPLSAMLQCSDEIIGALTSPSLKGLKSSMRDAETSQEISELIESSIDAAQTIALCAQHQKRIVDDILTLSKLDSALLVVAPVSTQPVSVARRAIKMFEGDMEKHDISIEFRIEDSYSDLDISWVKLDPSRLLQVLINLLTNSIKFTTAQPQRSILVSIGATRERPAGQDTTVQYFPSRLGVADLATDEAEWGTGENLYLTFAVRDTGRGLDEKEVSILFQRFSQASPRTHVQYGGSGLGLFISRELTELQGGQIGVSSEKGVGSCFAFYVKARRAEGSPETSPFSTPTQSGMNRKACPRTTNLATSESTKSFEKLVPAQSTSETSISISRGSPSPKLDFKDITILIVEDNLVNQRVLQKQLHGAGFVTEVSNHGLEALDKLEASSFWKHEENTVPRTNISCVLMDLEMPIMDGLTCTKKIRALEVDGTIVRHVPIIAVTANARLEQIETAIATGMDDVVSKPFRLPDLIPKVEALVAKSLNITPDPVLE</sequence>
<dbReference type="GO" id="GO:0000155">
    <property type="term" value="F:phosphorelay sensor kinase activity"/>
    <property type="evidence" value="ECO:0007669"/>
    <property type="project" value="InterPro"/>
</dbReference>
<evidence type="ECO:0000259" key="5">
    <source>
        <dbReference type="PROSITE" id="PS50110"/>
    </source>
</evidence>
<dbReference type="OrthoDB" id="60033at2759"/>
<dbReference type="PANTHER" id="PTHR43719">
    <property type="entry name" value="TWO-COMPONENT HISTIDINE KINASE"/>
    <property type="match status" value="1"/>
</dbReference>
<feature type="compositionally biased region" description="Basic and acidic residues" evidence="3">
    <location>
        <begin position="132"/>
        <end position="144"/>
    </location>
</feature>
<dbReference type="Pfam" id="PF00072">
    <property type="entry name" value="Response_reg"/>
    <property type="match status" value="1"/>
</dbReference>
<dbReference type="SUPFAM" id="SSF47384">
    <property type="entry name" value="Homodimeric domain of signal transducing histidine kinase"/>
    <property type="match status" value="1"/>
</dbReference>
<dbReference type="InterPro" id="IPR004358">
    <property type="entry name" value="Sig_transdc_His_kin-like_C"/>
</dbReference>
<protein>
    <recommendedName>
        <fullName evidence="9">Histidine kinase</fullName>
    </recommendedName>
</protein>
<feature type="domain" description="Response regulatory" evidence="5">
    <location>
        <begin position="1419"/>
        <end position="1552"/>
    </location>
</feature>
<organism evidence="7 8">
    <name type="scientific">Monilinia vaccinii-corymbosi</name>
    <dbReference type="NCBI Taxonomy" id="61207"/>
    <lineage>
        <taxon>Eukaryota</taxon>
        <taxon>Fungi</taxon>
        <taxon>Dikarya</taxon>
        <taxon>Ascomycota</taxon>
        <taxon>Pezizomycotina</taxon>
        <taxon>Leotiomycetes</taxon>
        <taxon>Helotiales</taxon>
        <taxon>Sclerotiniaceae</taxon>
        <taxon>Monilinia</taxon>
    </lineage>
</organism>
<feature type="domain" description="PAS" evidence="6">
    <location>
        <begin position="922"/>
        <end position="992"/>
    </location>
</feature>
<feature type="compositionally biased region" description="Basic and acidic residues" evidence="3">
    <location>
        <begin position="66"/>
        <end position="80"/>
    </location>
</feature>
<dbReference type="InterPro" id="IPR005467">
    <property type="entry name" value="His_kinase_dom"/>
</dbReference>
<dbReference type="CDD" id="cd17546">
    <property type="entry name" value="REC_hyHK_CKI1_RcsC-like"/>
    <property type="match status" value="1"/>
</dbReference>
<dbReference type="Gene3D" id="3.30.565.10">
    <property type="entry name" value="Histidine kinase-like ATPase, C-terminal domain"/>
    <property type="match status" value="1"/>
</dbReference>
<feature type="compositionally biased region" description="Gly residues" evidence="3">
    <location>
        <begin position="117"/>
        <end position="129"/>
    </location>
</feature>
<dbReference type="InterPro" id="IPR036890">
    <property type="entry name" value="HATPase_C_sf"/>
</dbReference>
<dbReference type="Gene3D" id="3.30.450.20">
    <property type="entry name" value="PAS domain"/>
    <property type="match status" value="2"/>
</dbReference>
<feature type="compositionally biased region" description="Basic and acidic residues" evidence="3">
    <location>
        <begin position="203"/>
        <end position="220"/>
    </location>
</feature>
<dbReference type="Pfam" id="PF00989">
    <property type="entry name" value="PAS"/>
    <property type="match status" value="1"/>
</dbReference>
<evidence type="ECO:0000313" key="8">
    <source>
        <dbReference type="Proteomes" id="UP000672032"/>
    </source>
</evidence>
<reference evidence="7" key="1">
    <citation type="submission" date="2020-10" db="EMBL/GenBank/DDBJ databases">
        <title>Genome Sequence of Monilinia vaccinii-corymbosi Sheds Light on Mummy Berry Disease Infection of Blueberry and Mating Type.</title>
        <authorList>
            <person name="Yow A.G."/>
            <person name="Zhang Y."/>
            <person name="Bansal K."/>
            <person name="Eacker S.M."/>
            <person name="Sullivan S."/>
            <person name="Liachko I."/>
            <person name="Cubeta M.A."/>
            <person name="Rollins J.A."/>
            <person name="Ashrafi H."/>
        </authorList>
    </citation>
    <scope>NUCLEOTIDE SEQUENCE</scope>
    <source>
        <strain evidence="7">RL-1</strain>
    </source>
</reference>
<dbReference type="CDD" id="cd00082">
    <property type="entry name" value="HisKA"/>
    <property type="match status" value="1"/>
</dbReference>
<dbReference type="InterPro" id="IPR035965">
    <property type="entry name" value="PAS-like_dom_sf"/>
</dbReference>
<keyword evidence="1 2" id="KW-0597">Phosphoprotein</keyword>
<feature type="compositionally biased region" description="Basic and acidic residues" evidence="3">
    <location>
        <begin position="105"/>
        <end position="115"/>
    </location>
</feature>
<feature type="region of interest" description="Disordered" evidence="3">
    <location>
        <begin position="173"/>
        <end position="233"/>
    </location>
</feature>
<feature type="modified residue" description="4-aspartylphosphate" evidence="2">
    <location>
        <position position="1481"/>
    </location>
</feature>
<proteinExistence type="predicted"/>
<dbReference type="CDD" id="cd00130">
    <property type="entry name" value="PAS"/>
    <property type="match status" value="1"/>
</dbReference>
<dbReference type="PRINTS" id="PR00344">
    <property type="entry name" value="BCTRLSENSOR"/>
</dbReference>
<dbReference type="EMBL" id="CP063405">
    <property type="protein sequence ID" value="QSZ29534.1"/>
    <property type="molecule type" value="Genomic_DNA"/>
</dbReference>
<evidence type="ECO:0000256" key="2">
    <source>
        <dbReference type="PROSITE-ProRule" id="PRU00169"/>
    </source>
</evidence>
<dbReference type="PROSITE" id="PS50109">
    <property type="entry name" value="HIS_KIN"/>
    <property type="match status" value="1"/>
</dbReference>
<evidence type="ECO:0000256" key="1">
    <source>
        <dbReference type="ARBA" id="ARBA00022553"/>
    </source>
</evidence>
<evidence type="ECO:0000256" key="3">
    <source>
        <dbReference type="SAM" id="MobiDB-lite"/>
    </source>
</evidence>
<name>A0A8A3P174_9HELO</name>
<feature type="compositionally biased region" description="Polar residues" evidence="3">
    <location>
        <begin position="1355"/>
        <end position="1368"/>
    </location>
</feature>
<dbReference type="PANTHER" id="PTHR43719:SF30">
    <property type="entry name" value="TWO-COMPONENT SYSTEM RESPONSE REGULATOR"/>
    <property type="match status" value="1"/>
</dbReference>
<dbReference type="Pfam" id="PF26131">
    <property type="entry name" value="PAS-like"/>
    <property type="match status" value="1"/>
</dbReference>
<dbReference type="SUPFAM" id="SSF55785">
    <property type="entry name" value="PYP-like sensor domain (PAS domain)"/>
    <property type="match status" value="1"/>
</dbReference>
<dbReference type="Gene3D" id="1.10.287.130">
    <property type="match status" value="1"/>
</dbReference>
<dbReference type="Pfam" id="PF02518">
    <property type="entry name" value="HATPase_c"/>
    <property type="match status" value="1"/>
</dbReference>
<evidence type="ECO:0000259" key="4">
    <source>
        <dbReference type="PROSITE" id="PS50109"/>
    </source>
</evidence>
<evidence type="ECO:0000313" key="7">
    <source>
        <dbReference type="EMBL" id="QSZ29534.1"/>
    </source>
</evidence>
<dbReference type="PROSITE" id="PS50112">
    <property type="entry name" value="PAS"/>
    <property type="match status" value="1"/>
</dbReference>
<dbReference type="InterPro" id="IPR003594">
    <property type="entry name" value="HATPase_dom"/>
</dbReference>
<keyword evidence="8" id="KW-1185">Reference proteome</keyword>
<dbReference type="PROSITE" id="PS50110">
    <property type="entry name" value="RESPONSE_REGULATORY"/>
    <property type="match status" value="1"/>
</dbReference>
<dbReference type="SMART" id="SM00091">
    <property type="entry name" value="PAS"/>
    <property type="match status" value="1"/>
</dbReference>
<feature type="region of interest" description="Disordered" evidence="3">
    <location>
        <begin position="51"/>
        <end position="144"/>
    </location>
</feature>
<dbReference type="InterPro" id="IPR036097">
    <property type="entry name" value="HisK_dim/P_sf"/>
</dbReference>
<dbReference type="InterPro" id="IPR011006">
    <property type="entry name" value="CheY-like_superfamily"/>
</dbReference>
<evidence type="ECO:0000259" key="6">
    <source>
        <dbReference type="PROSITE" id="PS50112"/>
    </source>
</evidence>
<evidence type="ECO:0008006" key="9">
    <source>
        <dbReference type="Google" id="ProtNLM"/>
    </source>
</evidence>
<dbReference type="SMART" id="SM00388">
    <property type="entry name" value="HisKA"/>
    <property type="match status" value="1"/>
</dbReference>
<gene>
    <name evidence="7" type="ORF">DSL72_004049</name>
</gene>
<dbReference type="Gene3D" id="3.40.50.2300">
    <property type="match status" value="1"/>
</dbReference>
<feature type="region of interest" description="Disordered" evidence="3">
    <location>
        <begin position="1353"/>
        <end position="1372"/>
    </location>
</feature>
<feature type="non-terminal residue" evidence="7">
    <location>
        <position position="1"/>
    </location>
</feature>
<dbReference type="GO" id="GO:0006355">
    <property type="term" value="P:regulation of DNA-templated transcription"/>
    <property type="evidence" value="ECO:0007669"/>
    <property type="project" value="InterPro"/>
</dbReference>
<dbReference type="InterPro" id="IPR058846">
    <property type="entry name" value="PAS-like"/>
</dbReference>
<feature type="domain" description="Histidine kinase" evidence="4">
    <location>
        <begin position="1070"/>
        <end position="1350"/>
    </location>
</feature>
<dbReference type="InterPro" id="IPR013767">
    <property type="entry name" value="PAS_fold"/>
</dbReference>
<dbReference type="SUPFAM" id="SSF55874">
    <property type="entry name" value="ATPase domain of HSP90 chaperone/DNA topoisomerase II/histidine kinase"/>
    <property type="match status" value="1"/>
</dbReference>
<dbReference type="SMART" id="SM00448">
    <property type="entry name" value="REC"/>
    <property type="match status" value="1"/>
</dbReference>
<dbReference type="InterPro" id="IPR050956">
    <property type="entry name" value="2C_system_His_kinase"/>
</dbReference>
<dbReference type="SMART" id="SM00387">
    <property type="entry name" value="HATPase_c"/>
    <property type="match status" value="1"/>
</dbReference>
<dbReference type="NCBIfam" id="TIGR00229">
    <property type="entry name" value="sensory_box"/>
    <property type="match status" value="1"/>
</dbReference>
<dbReference type="InterPro" id="IPR003661">
    <property type="entry name" value="HisK_dim/P_dom"/>
</dbReference>
<dbReference type="InterPro" id="IPR000014">
    <property type="entry name" value="PAS"/>
</dbReference>
<dbReference type="Proteomes" id="UP000672032">
    <property type="component" value="Chromosome 1"/>
</dbReference>
<accession>A0A8A3P174</accession>
<dbReference type="InterPro" id="IPR001789">
    <property type="entry name" value="Sig_transdc_resp-reg_receiver"/>
</dbReference>